<comment type="caution">
    <text evidence="1">The sequence shown here is derived from an EMBL/GenBank/DDBJ whole genome shotgun (WGS) entry which is preliminary data.</text>
</comment>
<dbReference type="GO" id="GO:0016757">
    <property type="term" value="F:glycosyltransferase activity"/>
    <property type="evidence" value="ECO:0007669"/>
    <property type="project" value="UniProtKB-KW"/>
</dbReference>
<dbReference type="EMBL" id="ACIZ01000053">
    <property type="protein sequence ID" value="EEN80648.1"/>
    <property type="molecule type" value="Genomic_DNA"/>
</dbReference>
<keyword evidence="1" id="KW-0808">Transferase</keyword>
<dbReference type="Pfam" id="PF13692">
    <property type="entry name" value="Glyco_trans_1_4"/>
    <property type="match status" value="1"/>
</dbReference>
<evidence type="ECO:0000313" key="2">
    <source>
        <dbReference type="Proteomes" id="UP000004525"/>
    </source>
</evidence>
<reference evidence="1" key="1">
    <citation type="submission" date="2009-01" db="EMBL/GenBank/DDBJ databases">
        <authorList>
            <person name="Qin X."/>
            <person name="Bachman B."/>
            <person name="Battles P."/>
            <person name="Bell A."/>
            <person name="Bess C."/>
            <person name="Bickham C."/>
            <person name="Chaboub L."/>
            <person name="Chen D."/>
            <person name="Coyle M."/>
            <person name="Deiros D.R."/>
            <person name="Dinh H."/>
            <person name="Forbes L."/>
            <person name="Fowler G."/>
            <person name="Francisco L."/>
            <person name="Fu Q."/>
            <person name="Gubbala S."/>
            <person name="Hale W."/>
            <person name="Han Y."/>
            <person name="Hemphill L."/>
            <person name="Highlander S.K."/>
            <person name="Hirani K."/>
            <person name="Hogues M."/>
            <person name="Jackson L."/>
            <person name="Jakkamsetti A."/>
            <person name="Javaid M."/>
            <person name="Jiang H."/>
            <person name="Korchina V."/>
            <person name="Kovar C."/>
            <person name="Lara F."/>
            <person name="Lee S."/>
            <person name="Mata R."/>
            <person name="Mathew T."/>
            <person name="Moen C."/>
            <person name="Morales K."/>
            <person name="Munidasa M."/>
            <person name="Nazareth L."/>
            <person name="Ngo R."/>
            <person name="Nguyen L."/>
            <person name="Okwuonu G."/>
            <person name="Ongeri F."/>
            <person name="Patil S."/>
            <person name="Petrosino J."/>
            <person name="Pham C."/>
            <person name="Pham P."/>
            <person name="Pu L.-L."/>
            <person name="Puazo M."/>
            <person name="Raj R."/>
            <person name="Reid J."/>
            <person name="Rouhana J."/>
            <person name="Saada N."/>
            <person name="Shang Y."/>
            <person name="Simmons D."/>
            <person name="Thornton R."/>
            <person name="Warren J."/>
            <person name="Weissenberger G."/>
            <person name="Zhang J."/>
            <person name="Zhang L."/>
            <person name="Zhou C."/>
            <person name="Zhu D."/>
            <person name="Muzny D."/>
            <person name="Worley K."/>
            <person name="Gibbs R."/>
        </authorList>
    </citation>
    <scope>NUCLEOTIDE SEQUENCE [LARGE SCALE GENOMIC DNA]</scope>
    <source>
        <strain evidence="1">LMS2-1</strain>
    </source>
</reference>
<dbReference type="Proteomes" id="UP000004525">
    <property type="component" value="Unassembled WGS sequence"/>
</dbReference>
<dbReference type="Gene3D" id="3.40.50.2000">
    <property type="entry name" value="Glycogen Phosphorylase B"/>
    <property type="match status" value="1"/>
</dbReference>
<gene>
    <name evidence="1" type="ORF">HMPREF0539_1196</name>
</gene>
<dbReference type="AlphaFoldDB" id="C2JWB2"/>
<organism evidence="1 2">
    <name type="scientific">Lacticaseibacillus rhamnosus (strain LMS2-1)</name>
    <dbReference type="NCBI Taxonomy" id="525361"/>
    <lineage>
        <taxon>Bacteria</taxon>
        <taxon>Bacillati</taxon>
        <taxon>Bacillota</taxon>
        <taxon>Bacilli</taxon>
        <taxon>Lactobacillales</taxon>
        <taxon>Lactobacillaceae</taxon>
        <taxon>Lacticaseibacillus</taxon>
    </lineage>
</organism>
<dbReference type="HOGENOM" id="CLU_060931_0_0_9"/>
<name>C2JWB2_LACRM</name>
<dbReference type="EC" id="2.4.-.-" evidence="1"/>
<dbReference type="SUPFAM" id="SSF53756">
    <property type="entry name" value="UDP-Glycosyltransferase/glycogen phosphorylase"/>
    <property type="match status" value="1"/>
</dbReference>
<dbReference type="CAZy" id="GT4">
    <property type="family name" value="Glycosyltransferase Family 4"/>
</dbReference>
<sequence>MAVKPAKTKFSDAPDGSIHQYDQILKYFNDRPADQTKPRGNRITFVTTGIIGFDGGQTTMLHLGTLLANAGYDVYYLSYVPQSQDEMIQNAEFNYPGYKGTCLPMGELESHRSDIWVATLWESVYVIKNKPGYKMYFVQDYEPYFYPYGDRYQMARRTYSLGLHMVSLGPWCAHMITTHCKTNSPIDIINFPVDVARYPFKERDPKPYQDKKQIKLAVYTKWSSPRRAPVTIQIVLENCRHLLRAKGIDLKITYFGTGRSKRFINGQNLGKLPPSELNQLYHEADFGIAPSMTNFSLVPYEMMSAGLPLIDFKEGTGSYFLKDGTYFSCHLDERDLAKTLQTACEKPEIITQNIEKAQAYLKTISWERTEKDMLAIIASLYADVDVVKS</sequence>
<proteinExistence type="predicted"/>
<accession>C2JWB2</accession>
<evidence type="ECO:0000313" key="1">
    <source>
        <dbReference type="EMBL" id="EEN80648.1"/>
    </source>
</evidence>
<dbReference type="Gene3D" id="3.40.50.11090">
    <property type="match status" value="1"/>
</dbReference>
<protein>
    <submittedName>
        <fullName evidence="1">Glycosyltransferase, group 1 family protein</fullName>
        <ecNumber evidence="1">2.4.-.-</ecNumber>
    </submittedName>
</protein>
<keyword evidence="1" id="KW-0328">Glycosyltransferase</keyword>
<keyword evidence="2" id="KW-1185">Reference proteome</keyword>